<sequence>MADNLPYILEPQELQAAMDRGDKLLVLDLCAEDRYTHGHIPGAIYVPPRQLMAGTPPAPGKFPPHERITALLRSLGIEADTHVVAYDDEGGGWAGRLLWTLDVAGHRNNSYLNGGYHAWEAAGLPLSQEVPAPTPSDFEPAWDEASVSIDLEEIMQRLQAGTLQVLDARSPAEYRGERVLALKGGHIPGAINCEWTSLMDPQRDLRIRTDAAEHLAALGFDKERELVTHCQSHHRSGFTYLVGKSLGYRMRAYPGSWSEWGNTEHTPVEP</sequence>
<dbReference type="RefSeq" id="WP_285762415.1">
    <property type="nucleotide sequence ID" value="NZ_BSYJ01000001.1"/>
</dbReference>
<gene>
    <name evidence="3" type="primary">rhdA</name>
    <name evidence="3" type="ORF">MNKW57_02120</name>
</gene>
<reference evidence="3 4" key="1">
    <citation type="submission" date="2023-04" db="EMBL/GenBank/DDBJ databases">
        <title>Marinobulbifer ophiurae gen. nov., sp. Nov., isolate from tissue of brittle star Ophioplocus japonicus.</title>
        <authorList>
            <person name="Kawano K."/>
            <person name="Sawayama S."/>
            <person name="Nakagawa S."/>
        </authorList>
    </citation>
    <scope>NUCLEOTIDE SEQUENCE [LARGE SCALE GENOMIC DNA]</scope>
    <source>
        <strain evidence="3 4">NKW57</strain>
    </source>
</reference>
<feature type="domain" description="Rhodanese" evidence="2">
    <location>
        <begin position="20"/>
        <end position="128"/>
    </location>
</feature>
<dbReference type="InterPro" id="IPR001763">
    <property type="entry name" value="Rhodanese-like_dom"/>
</dbReference>
<keyword evidence="1" id="KW-0677">Repeat</keyword>
<protein>
    <submittedName>
        <fullName evidence="3">Thiosulfate sulfurtransferase</fullName>
    </submittedName>
</protein>
<dbReference type="InterPro" id="IPR001307">
    <property type="entry name" value="Thiosulphate_STrfase_CS"/>
</dbReference>
<dbReference type="Proteomes" id="UP001224392">
    <property type="component" value="Unassembled WGS sequence"/>
</dbReference>
<dbReference type="CDD" id="cd01449">
    <property type="entry name" value="TST_Repeat_2"/>
    <property type="match status" value="1"/>
</dbReference>
<dbReference type="EMBL" id="BSYJ01000001">
    <property type="protein sequence ID" value="GMG85891.1"/>
    <property type="molecule type" value="Genomic_DNA"/>
</dbReference>
<proteinExistence type="predicted"/>
<dbReference type="Gene3D" id="3.40.250.10">
    <property type="entry name" value="Rhodanese-like domain"/>
    <property type="match status" value="2"/>
</dbReference>
<evidence type="ECO:0000313" key="4">
    <source>
        <dbReference type="Proteomes" id="UP001224392"/>
    </source>
</evidence>
<dbReference type="PANTHER" id="PTHR43855">
    <property type="entry name" value="THIOSULFATE SULFURTRANSFERASE"/>
    <property type="match status" value="1"/>
</dbReference>
<dbReference type="PANTHER" id="PTHR43855:SF1">
    <property type="entry name" value="THIOSULFATE SULFURTRANSFERASE"/>
    <property type="match status" value="1"/>
</dbReference>
<evidence type="ECO:0000313" key="3">
    <source>
        <dbReference type="EMBL" id="GMG85891.1"/>
    </source>
</evidence>
<dbReference type="SUPFAM" id="SSF52821">
    <property type="entry name" value="Rhodanese/Cell cycle control phosphatase"/>
    <property type="match status" value="2"/>
</dbReference>
<accession>A0ABQ6LV03</accession>
<dbReference type="InterPro" id="IPR051126">
    <property type="entry name" value="Thiosulfate_sulfurtransferase"/>
</dbReference>
<keyword evidence="4" id="KW-1185">Reference proteome</keyword>
<organism evidence="3 4">
    <name type="scientific">Biformimicrobium ophioploci</name>
    <dbReference type="NCBI Taxonomy" id="3036711"/>
    <lineage>
        <taxon>Bacteria</taxon>
        <taxon>Pseudomonadati</taxon>
        <taxon>Pseudomonadota</taxon>
        <taxon>Gammaproteobacteria</taxon>
        <taxon>Cellvibrionales</taxon>
        <taxon>Microbulbiferaceae</taxon>
        <taxon>Biformimicrobium</taxon>
    </lineage>
</organism>
<dbReference type="Pfam" id="PF00581">
    <property type="entry name" value="Rhodanese"/>
    <property type="match status" value="2"/>
</dbReference>
<dbReference type="SMART" id="SM00450">
    <property type="entry name" value="RHOD"/>
    <property type="match status" value="2"/>
</dbReference>
<dbReference type="PROSITE" id="PS00380">
    <property type="entry name" value="RHODANESE_1"/>
    <property type="match status" value="1"/>
</dbReference>
<dbReference type="InterPro" id="IPR036873">
    <property type="entry name" value="Rhodanese-like_dom_sf"/>
</dbReference>
<name>A0ABQ6LV03_9GAMM</name>
<feature type="domain" description="Rhodanese" evidence="2">
    <location>
        <begin position="159"/>
        <end position="269"/>
    </location>
</feature>
<dbReference type="CDD" id="cd01448">
    <property type="entry name" value="TST_Repeat_1"/>
    <property type="match status" value="1"/>
</dbReference>
<evidence type="ECO:0000256" key="1">
    <source>
        <dbReference type="ARBA" id="ARBA00022737"/>
    </source>
</evidence>
<comment type="caution">
    <text evidence="3">The sequence shown here is derived from an EMBL/GenBank/DDBJ whole genome shotgun (WGS) entry which is preliminary data.</text>
</comment>
<dbReference type="PROSITE" id="PS50206">
    <property type="entry name" value="RHODANESE_3"/>
    <property type="match status" value="2"/>
</dbReference>
<evidence type="ECO:0000259" key="2">
    <source>
        <dbReference type="PROSITE" id="PS50206"/>
    </source>
</evidence>